<name>A0A3A8AZW6_9RHOB</name>
<feature type="signal peptide" evidence="1">
    <location>
        <begin position="1"/>
        <end position="23"/>
    </location>
</feature>
<dbReference type="Pfam" id="PF11412">
    <property type="entry name" value="DsbD_N"/>
    <property type="match status" value="1"/>
</dbReference>
<gene>
    <name evidence="3" type="ORF">D6850_01555</name>
</gene>
<feature type="chain" id="PRO_5017432233" description="Thiol:disulfide interchange protein DsbD N-terminal domain-containing protein" evidence="1">
    <location>
        <begin position="24"/>
        <end position="271"/>
    </location>
</feature>
<protein>
    <recommendedName>
        <fullName evidence="2">Thiol:disulfide interchange protein DsbD N-terminal domain-containing protein</fullName>
    </recommendedName>
</protein>
<evidence type="ECO:0000313" key="4">
    <source>
        <dbReference type="Proteomes" id="UP000281128"/>
    </source>
</evidence>
<keyword evidence="4" id="KW-1185">Reference proteome</keyword>
<sequence>MIRTVLCSLACLATALAATFAHAAGSVEDVLEARLLPGWRMADGTHMAALEITLDPGWKTYWRAPGDLGIPPQFDWSGSRNLAGVEIVWPTPEPILQAGTTTIGYDGRVILPLRVLPRRAGRDVRLDGLLDLGVCRDVCIPVQLRLDADLPRTTEKRDPRIAAALADQPYSASEARVGAVRCTLAPADGGLRLHAEIAMPSSGGREFAVVETDNPAVWVAPAKAARKGDTLTVNTRMVHAEGRSFAVNRKGLRITVLGTSYAVDIQGCPAG</sequence>
<feature type="domain" description="Thiol:disulfide interchange protein DsbD N-terminal" evidence="2">
    <location>
        <begin position="34"/>
        <end position="147"/>
    </location>
</feature>
<evidence type="ECO:0000256" key="1">
    <source>
        <dbReference type="SAM" id="SignalP"/>
    </source>
</evidence>
<keyword evidence="1" id="KW-0732">Signal</keyword>
<evidence type="ECO:0000259" key="2">
    <source>
        <dbReference type="Pfam" id="PF11412"/>
    </source>
</evidence>
<dbReference type="EMBL" id="RAPE01000001">
    <property type="protein sequence ID" value="RKF17219.1"/>
    <property type="molecule type" value="Genomic_DNA"/>
</dbReference>
<accession>A0A3A8AZW6</accession>
<dbReference type="Proteomes" id="UP000281128">
    <property type="component" value="Unassembled WGS sequence"/>
</dbReference>
<evidence type="ECO:0000313" key="3">
    <source>
        <dbReference type="EMBL" id="RKF17219.1"/>
    </source>
</evidence>
<dbReference type="OrthoDB" id="9811036at2"/>
<proteinExistence type="predicted"/>
<reference evidence="3 4" key="1">
    <citation type="submission" date="2018-09" db="EMBL/GenBank/DDBJ databases">
        <title>Roseovarius spongiae sp. nov., isolated from a marine sponge.</title>
        <authorList>
            <person name="Zhuang L."/>
            <person name="Luo L."/>
        </authorList>
    </citation>
    <scope>NUCLEOTIDE SEQUENCE [LARGE SCALE GENOMIC DNA]</scope>
    <source>
        <strain evidence="3 4">HN-E21</strain>
    </source>
</reference>
<dbReference type="AlphaFoldDB" id="A0A3A8AZW6"/>
<dbReference type="InterPro" id="IPR028250">
    <property type="entry name" value="DsbDN"/>
</dbReference>
<comment type="caution">
    <text evidence="3">The sequence shown here is derived from an EMBL/GenBank/DDBJ whole genome shotgun (WGS) entry which is preliminary data.</text>
</comment>
<organism evidence="3 4">
    <name type="scientific">Roseovarius spongiae</name>
    <dbReference type="NCBI Taxonomy" id="2320272"/>
    <lineage>
        <taxon>Bacteria</taxon>
        <taxon>Pseudomonadati</taxon>
        <taxon>Pseudomonadota</taxon>
        <taxon>Alphaproteobacteria</taxon>
        <taxon>Rhodobacterales</taxon>
        <taxon>Roseobacteraceae</taxon>
        <taxon>Roseovarius</taxon>
    </lineage>
</organism>